<keyword evidence="2" id="KW-1185">Reference proteome</keyword>
<dbReference type="Proteomes" id="UP000593734">
    <property type="component" value="Segment"/>
</dbReference>
<evidence type="ECO:0000313" key="2">
    <source>
        <dbReference type="Proteomes" id="UP000593734"/>
    </source>
</evidence>
<protein>
    <submittedName>
        <fullName evidence="1">Uncharacterized protein</fullName>
    </submittedName>
</protein>
<proteinExistence type="predicted"/>
<dbReference type="GeneID" id="65131169"/>
<dbReference type="EMBL" id="MT774401">
    <property type="protein sequence ID" value="QOR57237.1"/>
    <property type="molecule type" value="Genomic_DNA"/>
</dbReference>
<name>A0A7M1RS15_9CAUD</name>
<evidence type="ECO:0000313" key="1">
    <source>
        <dbReference type="EMBL" id="QOR57237.1"/>
    </source>
</evidence>
<dbReference type="RefSeq" id="YP_010112689.1">
    <property type="nucleotide sequence ID" value="NC_055894.1"/>
</dbReference>
<organism evidence="1 2">
    <name type="scientific">uncultured phage cr6_1</name>
    <dbReference type="NCBI Taxonomy" id="2772085"/>
    <lineage>
        <taxon>Viruses</taxon>
        <taxon>Duplodnaviria</taxon>
        <taxon>Heunggongvirae</taxon>
        <taxon>Uroviricota</taxon>
        <taxon>Caudoviricetes</taxon>
        <taxon>Crassvirales</taxon>
        <taxon>Suoliviridae</taxon>
        <taxon>Bearivirinae</taxon>
        <taxon>Afonbuvirus</taxon>
        <taxon>Afonbuvirus faecalis</taxon>
    </lineage>
</organism>
<reference evidence="1 2" key="1">
    <citation type="submission" date="2020-07" db="EMBL/GenBank/DDBJ databases">
        <title>Taxonomic proposal: Crassvirales, a new order of highly abundant and diverse bacterial viruses.</title>
        <authorList>
            <person name="Shkoporov A.N."/>
            <person name="Stockdale S.R."/>
            <person name="Guerin E."/>
            <person name="Ross R.P."/>
            <person name="Hill C."/>
        </authorList>
    </citation>
    <scope>NUCLEOTIDE SEQUENCE [LARGE SCALE GENOMIC DNA]</scope>
</reference>
<sequence>MATSKKPIDSYHLQMLQLIMSDPRIQNNLLMDGSKTIKVGHDGTVLIGRHKYGWVNKWFNSYYVIDFFSLVQRIAFIITGVESNHCDKSGLVGFLTEAIDKVLKKDEKEKVIELLLYYCTLLDENSPLKLTYDITKDDPGFDKNMGNNSKRRKMVGVANACIDFGYERIPVSLHVEGDLLSNIYIWLGSY</sequence>
<dbReference type="KEGG" id="vg:65131169"/>
<accession>A0A7M1RS15</accession>